<keyword evidence="5 8" id="KW-0175">Coiled coil</keyword>
<organism evidence="9 10">
    <name type="scientific">Python bivittatus</name>
    <name type="common">Burmese python</name>
    <name type="synonym">Python molurus bivittatus</name>
    <dbReference type="NCBI Taxonomy" id="176946"/>
    <lineage>
        <taxon>Eukaryota</taxon>
        <taxon>Metazoa</taxon>
        <taxon>Chordata</taxon>
        <taxon>Craniata</taxon>
        <taxon>Vertebrata</taxon>
        <taxon>Euteleostomi</taxon>
        <taxon>Lepidosauria</taxon>
        <taxon>Squamata</taxon>
        <taxon>Bifurcata</taxon>
        <taxon>Unidentata</taxon>
        <taxon>Episquamata</taxon>
        <taxon>Toxicofera</taxon>
        <taxon>Serpentes</taxon>
        <taxon>Henophidia</taxon>
        <taxon>Pythonidae</taxon>
        <taxon>Python</taxon>
    </lineage>
</organism>
<dbReference type="PANTHER" id="PTHR23162:SF7">
    <property type="entry name" value="PROTEIN BCAP"/>
    <property type="match status" value="1"/>
</dbReference>
<dbReference type="KEGG" id="pbi:103056542"/>
<evidence type="ECO:0000256" key="4">
    <source>
        <dbReference type="ARBA" id="ARBA00022490"/>
    </source>
</evidence>
<dbReference type="GO" id="GO:0005814">
    <property type="term" value="C:centriole"/>
    <property type="evidence" value="ECO:0007669"/>
    <property type="project" value="UniProtKB-SubCell"/>
</dbReference>
<feature type="coiled-coil region" evidence="8">
    <location>
        <begin position="451"/>
        <end position="520"/>
    </location>
</feature>
<accession>A0A9F2NAU2</accession>
<keyword evidence="7" id="KW-0966">Cell projection</keyword>
<proteinExistence type="inferred from homology"/>
<keyword evidence="6" id="KW-0206">Cytoskeleton</keyword>
<name>A0A9F2NAU2_PYTBI</name>
<feature type="coiled-coil region" evidence="8">
    <location>
        <begin position="604"/>
        <end position="748"/>
    </location>
</feature>
<evidence type="ECO:0000313" key="9">
    <source>
        <dbReference type="Proteomes" id="UP000695026"/>
    </source>
</evidence>
<dbReference type="RefSeq" id="XP_007424177.1">
    <property type="nucleotide sequence ID" value="XM_007424115.2"/>
</dbReference>
<evidence type="ECO:0000256" key="3">
    <source>
        <dbReference type="ARBA" id="ARBA00009316"/>
    </source>
</evidence>
<dbReference type="Proteomes" id="UP000695026">
    <property type="component" value="Unplaced"/>
</dbReference>
<dbReference type="GO" id="GO:0036064">
    <property type="term" value="C:ciliary basal body"/>
    <property type="evidence" value="ECO:0007669"/>
    <property type="project" value="TreeGrafter"/>
</dbReference>
<evidence type="ECO:0000256" key="6">
    <source>
        <dbReference type="ARBA" id="ARBA00023212"/>
    </source>
</evidence>
<dbReference type="GO" id="GO:1902018">
    <property type="term" value="P:negative regulation of cilium assembly"/>
    <property type="evidence" value="ECO:0007669"/>
    <property type="project" value="TreeGrafter"/>
</dbReference>
<evidence type="ECO:0000256" key="5">
    <source>
        <dbReference type="ARBA" id="ARBA00023054"/>
    </source>
</evidence>
<keyword evidence="9" id="KW-1185">Reference proteome</keyword>
<sequence length="754" mass="87678">MESNGRDDEVCLCSLYGQESDLSTYYVQTKLFSSSSYAEMSHMSYLTSGEAEKLCSIIQSCDSSFVKDHLGTESSSQLEKHLLDEAIDKSDKHPSESTEIESLKENWISYNRLMNKHRTRMKELLPSLKVKPQDSSLEESLSTSETKWLREDAMKDKVAFQEMLHEAELAVGSAEMFLPSFKESLVRITKVCNISASDEITISMQEDLLAKELEAIQKMKGLLRWLLRSSKEKEIVSKETKSLDQTVSESEMDVESLKNEVIQKEKHILELSTQLQQEKANLRKVSRHSEAIQTVQTHLQCQIERKEAENNQLRAKFQTIEKNIAEWKIQIGEYKQHILAEKERKVERRNALKRAAVVQKQRAEHMKVAVENLISKIKEKEIQLSEAFSASNIWKSHHKIVIEEKIKLEVQVETLKKHTMDLVMDLNRIQEDGRKSTNKIIQKLNFVASENKKISIENSELKASLAILEENFISAEAELVNLHEQVHQQEELVEQYKIEVAKLEMEAEELRTRYEKVMHDSRTITEGRDLETDMMRSQTEACQKEVEFVRDLQKAAEEKLQKDQEKLLSCQKSCVEKSKAIRELQAQIGDSDGFLKKLSLEEENYNIQLKCEEVKRKLEEMELQNKELENQLLNQEDSLQKTELQFKQKLAEYDALTRQLEAALEDGRKQLAEELEKITSKEQSFHLKILDLESELREKKKEKKELSKRLDSREKLHEVSLKELEHTLQRSENQNQSIQNYVKFLKAAYVTMFG</sequence>
<dbReference type="GO" id="GO:0005813">
    <property type="term" value="C:centrosome"/>
    <property type="evidence" value="ECO:0007669"/>
    <property type="project" value="TreeGrafter"/>
</dbReference>
<reference evidence="10" key="1">
    <citation type="submission" date="2025-08" db="UniProtKB">
        <authorList>
            <consortium name="RefSeq"/>
        </authorList>
    </citation>
    <scope>IDENTIFICATION</scope>
    <source>
        <tissue evidence="10">Liver</tissue>
    </source>
</reference>
<dbReference type="InterPro" id="IPR026099">
    <property type="entry name" value="Odf2-rel"/>
</dbReference>
<gene>
    <name evidence="10" type="primary">ODF2L</name>
</gene>
<evidence type="ECO:0000313" key="10">
    <source>
        <dbReference type="RefSeq" id="XP_007424177.1"/>
    </source>
</evidence>
<evidence type="ECO:0000256" key="8">
    <source>
        <dbReference type="SAM" id="Coils"/>
    </source>
</evidence>
<dbReference type="GeneID" id="103056542"/>
<keyword evidence="4" id="KW-0963">Cytoplasm</keyword>
<dbReference type="OMA" id="RSEKTCA"/>
<evidence type="ECO:0000256" key="7">
    <source>
        <dbReference type="ARBA" id="ARBA00023273"/>
    </source>
</evidence>
<dbReference type="PANTHER" id="PTHR23162">
    <property type="entry name" value="OUTER DENSE FIBER OF SPERM TAILS 2"/>
    <property type="match status" value="1"/>
</dbReference>
<dbReference type="OrthoDB" id="9948429at2759"/>
<protein>
    <submittedName>
        <fullName evidence="10">Outer dense fiber protein 2-like isoform X1</fullName>
    </submittedName>
</protein>
<evidence type="ECO:0000256" key="2">
    <source>
        <dbReference type="ARBA" id="ARBA00004138"/>
    </source>
</evidence>
<dbReference type="CTD" id="57489"/>
<feature type="coiled-coil region" evidence="8">
    <location>
        <begin position="240"/>
        <end position="330"/>
    </location>
</feature>
<dbReference type="AlphaFoldDB" id="A0A9F2NAU2"/>
<evidence type="ECO:0000256" key="1">
    <source>
        <dbReference type="ARBA" id="ARBA00004114"/>
    </source>
</evidence>
<comment type="subcellular location">
    <subcellularLocation>
        <location evidence="2">Cell projection</location>
        <location evidence="2">Cilium</location>
    </subcellularLocation>
    <subcellularLocation>
        <location evidence="1">Cytoplasm</location>
        <location evidence="1">Cytoskeleton</location>
        <location evidence="1">Microtubule organizing center</location>
        <location evidence="1">Centrosome</location>
        <location evidence="1">Centriole</location>
    </subcellularLocation>
</comment>
<comment type="similarity">
    <text evidence="3">Belongs to the ODF2 family.</text>
</comment>